<dbReference type="InterPro" id="IPR013830">
    <property type="entry name" value="SGNH_hydro"/>
</dbReference>
<feature type="region of interest" description="Disordered" evidence="1">
    <location>
        <begin position="36"/>
        <end position="77"/>
    </location>
</feature>
<evidence type="ECO:0000259" key="3">
    <source>
        <dbReference type="Pfam" id="PF13472"/>
    </source>
</evidence>
<protein>
    <submittedName>
        <fullName evidence="4">GDSL-like Lipase/Acylhydrolase family protein</fullName>
    </submittedName>
</protein>
<dbReference type="InterPro" id="IPR036514">
    <property type="entry name" value="SGNH_hydro_sf"/>
</dbReference>
<keyword evidence="4" id="KW-0378">Hydrolase</keyword>
<organism evidence="4 5">
    <name type="scientific">Klenkia brasiliensis</name>
    <dbReference type="NCBI Taxonomy" id="333142"/>
    <lineage>
        <taxon>Bacteria</taxon>
        <taxon>Bacillati</taxon>
        <taxon>Actinomycetota</taxon>
        <taxon>Actinomycetes</taxon>
        <taxon>Geodermatophilales</taxon>
        <taxon>Geodermatophilaceae</taxon>
        <taxon>Klenkia</taxon>
    </lineage>
</organism>
<keyword evidence="2" id="KW-0812">Transmembrane</keyword>
<dbReference type="Gene3D" id="3.40.50.1110">
    <property type="entry name" value="SGNH hydrolase"/>
    <property type="match status" value="1"/>
</dbReference>
<accession>A0A1G7MSS9</accession>
<gene>
    <name evidence="4" type="ORF">SAMN05660324_0771</name>
</gene>
<evidence type="ECO:0000313" key="4">
    <source>
        <dbReference type="EMBL" id="SDF64855.1"/>
    </source>
</evidence>
<keyword evidence="2" id="KW-0472">Membrane</keyword>
<evidence type="ECO:0000256" key="1">
    <source>
        <dbReference type="SAM" id="MobiDB-lite"/>
    </source>
</evidence>
<keyword evidence="2" id="KW-1133">Transmembrane helix</keyword>
<dbReference type="SUPFAM" id="SSF52266">
    <property type="entry name" value="SGNH hydrolase"/>
    <property type="match status" value="1"/>
</dbReference>
<dbReference type="Pfam" id="PF13472">
    <property type="entry name" value="Lipase_GDSL_2"/>
    <property type="match status" value="1"/>
</dbReference>
<dbReference type="RefSeq" id="WP_165640114.1">
    <property type="nucleotide sequence ID" value="NZ_FNCF01000001.1"/>
</dbReference>
<dbReference type="Proteomes" id="UP000198863">
    <property type="component" value="Unassembled WGS sequence"/>
</dbReference>
<dbReference type="EMBL" id="FNCF01000001">
    <property type="protein sequence ID" value="SDF64855.1"/>
    <property type="molecule type" value="Genomic_DNA"/>
</dbReference>
<feature type="compositionally biased region" description="Low complexity" evidence="1">
    <location>
        <begin position="36"/>
        <end position="76"/>
    </location>
</feature>
<evidence type="ECO:0000256" key="2">
    <source>
        <dbReference type="SAM" id="Phobius"/>
    </source>
</evidence>
<sequence length="265" mass="26462">MVSLERPPRWGLIAIVVLLLANVGLVLLLVQRNNSAPDAGPAVAASATATSSTRTSSTPSGSSTASTSPSTAETTSQGGALAVYGDGYSSGNSEGGEGAAGWPALVAQQLGMQLELRAATLAGYVRPGSTGQTYPQLVQAQPPADAAVTVVFGSRNDVAATPAEVQAAATSTFQAILAADPTTKLVVIGPCWSSSGAPAELTAVSDAVRTAATAAGATYVDPLTLGWFSDPNGLVSPIDGISLLDAGHVFLSQQIAPLVESARTS</sequence>
<feature type="domain" description="SGNH hydrolase-type esterase" evidence="3">
    <location>
        <begin position="84"/>
        <end position="233"/>
    </location>
</feature>
<dbReference type="AlphaFoldDB" id="A0A1G7MSS9"/>
<name>A0A1G7MSS9_9ACTN</name>
<feature type="transmembrane region" description="Helical" evidence="2">
    <location>
        <begin position="12"/>
        <end position="30"/>
    </location>
</feature>
<keyword evidence="5" id="KW-1185">Reference proteome</keyword>
<evidence type="ECO:0000313" key="5">
    <source>
        <dbReference type="Proteomes" id="UP000198863"/>
    </source>
</evidence>
<proteinExistence type="predicted"/>
<dbReference type="GO" id="GO:0016787">
    <property type="term" value="F:hydrolase activity"/>
    <property type="evidence" value="ECO:0007669"/>
    <property type="project" value="UniProtKB-KW"/>
</dbReference>
<reference evidence="5" key="1">
    <citation type="submission" date="2016-10" db="EMBL/GenBank/DDBJ databases">
        <authorList>
            <person name="Varghese N."/>
            <person name="Submissions S."/>
        </authorList>
    </citation>
    <scope>NUCLEOTIDE SEQUENCE [LARGE SCALE GENOMIC DNA]</scope>
    <source>
        <strain evidence="5">DSM 44526</strain>
    </source>
</reference>